<evidence type="ECO:0000313" key="2">
    <source>
        <dbReference type="Proteomes" id="UP000282087"/>
    </source>
</evidence>
<dbReference type="VEuPathDB" id="FungiDB:DD237_000984"/>
<keyword evidence="2" id="KW-1185">Reference proteome</keyword>
<organism evidence="1 2">
    <name type="scientific">Peronospora effusa</name>
    <dbReference type="NCBI Taxonomy" id="542832"/>
    <lineage>
        <taxon>Eukaryota</taxon>
        <taxon>Sar</taxon>
        <taxon>Stramenopiles</taxon>
        <taxon>Oomycota</taxon>
        <taxon>Peronosporomycetes</taxon>
        <taxon>Peronosporales</taxon>
        <taxon>Peronosporaceae</taxon>
        <taxon>Peronospora</taxon>
    </lineage>
</organism>
<sequence length="217" mass="24992">MLEIAARNTTWLMRVLISANFEENYNVENTVIARAECVQIRSTTLQSGGVYLKPLCYLTDERVNGALDSWPAYHFEAVHIIRPISKERKAIIVLILAHEAQAIDRWRLSLQAVPPDDGRGLLDESDEKLQERIHLVKANYPRGASLEEISLALRRGRKEGYSFKHQGGREHRPDRVTGIYRRRGSRGMRHRVLMAEADMVTGTCMKERFPAHIWCWN</sequence>
<dbReference type="AlphaFoldDB" id="A0A3M6VL35"/>
<name>A0A3M6VL35_9STRA</name>
<proteinExistence type="predicted"/>
<reference evidence="1 2" key="1">
    <citation type="submission" date="2018-06" db="EMBL/GenBank/DDBJ databases">
        <title>Comparative genomics of downy mildews reveals potential adaptations to biotrophy.</title>
        <authorList>
            <person name="Fletcher K."/>
            <person name="Klosterman S.J."/>
            <person name="Derevnina L."/>
            <person name="Martin F."/>
            <person name="Koike S."/>
            <person name="Reyes Chin-Wo S."/>
            <person name="Mou B."/>
            <person name="Michelmore R."/>
        </authorList>
    </citation>
    <scope>NUCLEOTIDE SEQUENCE [LARGE SCALE GENOMIC DNA]</scope>
    <source>
        <strain evidence="1 2">R14</strain>
    </source>
</reference>
<evidence type="ECO:0000313" key="1">
    <source>
        <dbReference type="EMBL" id="RMX67638.1"/>
    </source>
</evidence>
<protein>
    <submittedName>
        <fullName evidence="1">Uncharacterized protein</fullName>
    </submittedName>
</protein>
<dbReference type="EMBL" id="QLLG01000161">
    <property type="protein sequence ID" value="RMX67638.1"/>
    <property type="molecule type" value="Genomic_DNA"/>
</dbReference>
<gene>
    <name evidence="1" type="ORF">DD238_005466</name>
</gene>
<comment type="caution">
    <text evidence="1">The sequence shown here is derived from an EMBL/GenBank/DDBJ whole genome shotgun (WGS) entry which is preliminary data.</text>
</comment>
<dbReference type="STRING" id="542832.A0A3M6VL35"/>
<accession>A0A3M6VL35</accession>
<dbReference type="Proteomes" id="UP000282087">
    <property type="component" value="Unassembled WGS sequence"/>
</dbReference>